<dbReference type="RefSeq" id="WP_280101638.1">
    <property type="nucleotide sequence ID" value="NZ_CP122979.1"/>
</dbReference>
<evidence type="ECO:0000313" key="2">
    <source>
        <dbReference type="Proteomes" id="UP001179842"/>
    </source>
</evidence>
<proteinExistence type="predicted"/>
<name>A0ABY8LSU8_9BACT</name>
<gene>
    <name evidence="1" type="ORF">QEG99_02560</name>
</gene>
<dbReference type="EMBL" id="CP122979">
    <property type="protein sequence ID" value="WGI36337.1"/>
    <property type="molecule type" value="Genomic_DNA"/>
</dbReference>
<dbReference type="Proteomes" id="UP001179842">
    <property type="component" value="Chromosome"/>
</dbReference>
<protein>
    <submittedName>
        <fullName evidence="1">Leucine-rich repeat domain-containing protein</fullName>
    </submittedName>
</protein>
<sequence>MKIIDKTNALEILKDPKYLKESVLDLSSLSELKEIKAMAFAGKKEKIDKIIFPENLQKIGFAAFMGNKIKELIFNSNLQTIEESAFERNEITKIDLPLKLNEVSSFAFAHNKLKKVKFHRYISFIHENAFLENEINTITFDKNEILFDFNPFWNNNIQKIIIKSNNLIRISNNIFEYHKINIFKLEDCSIERFYEIKDIEFSLVDHLFKFENFINLKQIELINDSFSKDKTLNLYFYFSGQEFKIYSQEAIEEIGI</sequence>
<dbReference type="Gene3D" id="3.80.10.10">
    <property type="entry name" value="Ribonuclease Inhibitor"/>
    <property type="match status" value="1"/>
</dbReference>
<dbReference type="InterPro" id="IPR032675">
    <property type="entry name" value="LRR_dom_sf"/>
</dbReference>
<accession>A0ABY8LSU8</accession>
<dbReference type="InterPro" id="IPR026906">
    <property type="entry name" value="LRR_5"/>
</dbReference>
<keyword evidence="2" id="KW-1185">Reference proteome</keyword>
<reference evidence="1" key="1">
    <citation type="submission" date="2023-04" db="EMBL/GenBank/DDBJ databases">
        <title>Completed genome of Mycoplasma lagogenitalium type strain 12MS.</title>
        <authorList>
            <person name="Spergser J."/>
        </authorList>
    </citation>
    <scope>NUCLEOTIDE SEQUENCE</scope>
    <source>
        <strain evidence="1">12MS</strain>
    </source>
</reference>
<evidence type="ECO:0000313" key="1">
    <source>
        <dbReference type="EMBL" id="WGI36337.1"/>
    </source>
</evidence>
<organism evidence="1 2">
    <name type="scientific">Mesomycoplasma lagogenitalium</name>
    <dbReference type="NCBI Taxonomy" id="171286"/>
    <lineage>
        <taxon>Bacteria</taxon>
        <taxon>Bacillati</taxon>
        <taxon>Mycoplasmatota</taxon>
        <taxon>Mycoplasmoidales</taxon>
        <taxon>Metamycoplasmataceae</taxon>
        <taxon>Mesomycoplasma</taxon>
    </lineage>
</organism>
<dbReference type="Pfam" id="PF13306">
    <property type="entry name" value="LRR_5"/>
    <property type="match status" value="1"/>
</dbReference>